<dbReference type="PANTHER" id="PTHR47338:SF5">
    <property type="entry name" value="ZN(II)2CYS6 TRANSCRIPTION FACTOR (EUROFUNG)"/>
    <property type="match status" value="1"/>
</dbReference>
<keyword evidence="2" id="KW-0479">Metal-binding</keyword>
<dbReference type="AlphaFoldDB" id="A0A0L0S7J6"/>
<dbReference type="GO" id="GO:0005634">
    <property type="term" value="C:nucleus"/>
    <property type="evidence" value="ECO:0007669"/>
    <property type="project" value="UniProtKB-SubCell"/>
</dbReference>
<evidence type="ECO:0000256" key="5">
    <source>
        <dbReference type="ARBA" id="ARBA00023242"/>
    </source>
</evidence>
<accession>A0A0L0S7J6</accession>
<evidence type="ECO:0000256" key="1">
    <source>
        <dbReference type="ARBA" id="ARBA00004123"/>
    </source>
</evidence>
<keyword evidence="4" id="KW-0804">Transcription</keyword>
<evidence type="ECO:0000256" key="2">
    <source>
        <dbReference type="ARBA" id="ARBA00022723"/>
    </source>
</evidence>
<dbReference type="OrthoDB" id="5586308at2759"/>
<gene>
    <name evidence="7" type="ORF">AMAG_03986</name>
</gene>
<protein>
    <recommendedName>
        <fullName evidence="9">Transcription factor domain-containing protein</fullName>
    </recommendedName>
</protein>
<reference evidence="7 8" key="1">
    <citation type="submission" date="2009-11" db="EMBL/GenBank/DDBJ databases">
        <title>Annotation of Allomyces macrogynus ATCC 38327.</title>
        <authorList>
            <consortium name="The Broad Institute Genome Sequencing Platform"/>
            <person name="Russ C."/>
            <person name="Cuomo C."/>
            <person name="Burger G."/>
            <person name="Gray M.W."/>
            <person name="Holland P.W.H."/>
            <person name="King N."/>
            <person name="Lang F.B.F."/>
            <person name="Roger A.J."/>
            <person name="Ruiz-Trillo I."/>
            <person name="Young S.K."/>
            <person name="Zeng Q."/>
            <person name="Gargeya S."/>
            <person name="Fitzgerald M."/>
            <person name="Haas B."/>
            <person name="Abouelleil A."/>
            <person name="Alvarado L."/>
            <person name="Arachchi H.M."/>
            <person name="Berlin A."/>
            <person name="Chapman S.B."/>
            <person name="Gearin G."/>
            <person name="Goldberg J."/>
            <person name="Griggs A."/>
            <person name="Gujja S."/>
            <person name="Hansen M."/>
            <person name="Heiman D."/>
            <person name="Howarth C."/>
            <person name="Larimer J."/>
            <person name="Lui A."/>
            <person name="MacDonald P.J.P."/>
            <person name="McCowen C."/>
            <person name="Montmayeur A."/>
            <person name="Murphy C."/>
            <person name="Neiman D."/>
            <person name="Pearson M."/>
            <person name="Priest M."/>
            <person name="Roberts A."/>
            <person name="Saif S."/>
            <person name="Shea T."/>
            <person name="Sisk P."/>
            <person name="Stolte C."/>
            <person name="Sykes S."/>
            <person name="Wortman J."/>
            <person name="Nusbaum C."/>
            <person name="Birren B."/>
        </authorList>
    </citation>
    <scope>NUCLEOTIDE SEQUENCE [LARGE SCALE GENOMIC DNA]</scope>
    <source>
        <strain evidence="7 8">ATCC 38327</strain>
    </source>
</reference>
<dbReference type="GO" id="GO:0000981">
    <property type="term" value="F:DNA-binding transcription factor activity, RNA polymerase II-specific"/>
    <property type="evidence" value="ECO:0007669"/>
    <property type="project" value="InterPro"/>
</dbReference>
<proteinExistence type="predicted"/>
<feature type="compositionally biased region" description="Basic residues" evidence="6">
    <location>
        <begin position="12"/>
        <end position="21"/>
    </location>
</feature>
<dbReference type="Proteomes" id="UP000054350">
    <property type="component" value="Unassembled WGS sequence"/>
</dbReference>
<keyword evidence="3" id="KW-0805">Transcription regulation</keyword>
<evidence type="ECO:0000256" key="6">
    <source>
        <dbReference type="SAM" id="MobiDB-lite"/>
    </source>
</evidence>
<dbReference type="PANTHER" id="PTHR47338">
    <property type="entry name" value="ZN(II)2CYS6 TRANSCRIPTION FACTOR (EUROFUNG)-RELATED"/>
    <property type="match status" value="1"/>
</dbReference>
<reference evidence="8" key="2">
    <citation type="submission" date="2009-11" db="EMBL/GenBank/DDBJ databases">
        <title>The Genome Sequence of Allomyces macrogynus strain ATCC 38327.</title>
        <authorList>
            <consortium name="The Broad Institute Genome Sequencing Platform"/>
            <person name="Russ C."/>
            <person name="Cuomo C."/>
            <person name="Shea T."/>
            <person name="Young S.K."/>
            <person name="Zeng Q."/>
            <person name="Koehrsen M."/>
            <person name="Haas B."/>
            <person name="Borodovsky M."/>
            <person name="Guigo R."/>
            <person name="Alvarado L."/>
            <person name="Berlin A."/>
            <person name="Borenstein D."/>
            <person name="Chen Z."/>
            <person name="Engels R."/>
            <person name="Freedman E."/>
            <person name="Gellesch M."/>
            <person name="Goldberg J."/>
            <person name="Griggs A."/>
            <person name="Gujja S."/>
            <person name="Heiman D."/>
            <person name="Hepburn T."/>
            <person name="Howarth C."/>
            <person name="Jen D."/>
            <person name="Larson L."/>
            <person name="Lewis B."/>
            <person name="Mehta T."/>
            <person name="Park D."/>
            <person name="Pearson M."/>
            <person name="Roberts A."/>
            <person name="Saif S."/>
            <person name="Shenoy N."/>
            <person name="Sisk P."/>
            <person name="Stolte C."/>
            <person name="Sykes S."/>
            <person name="Walk T."/>
            <person name="White J."/>
            <person name="Yandava C."/>
            <person name="Burger G."/>
            <person name="Gray M.W."/>
            <person name="Holland P.W.H."/>
            <person name="King N."/>
            <person name="Lang F.B.F."/>
            <person name="Roger A.J."/>
            <person name="Ruiz-Trillo I."/>
            <person name="Lander E."/>
            <person name="Nusbaum C."/>
        </authorList>
    </citation>
    <scope>NUCLEOTIDE SEQUENCE [LARGE SCALE GENOMIC DNA]</scope>
    <source>
        <strain evidence="8">ATCC 38327</strain>
    </source>
</reference>
<organism evidence="7 8">
    <name type="scientific">Allomyces macrogynus (strain ATCC 38327)</name>
    <name type="common">Allomyces javanicus var. macrogynus</name>
    <dbReference type="NCBI Taxonomy" id="578462"/>
    <lineage>
        <taxon>Eukaryota</taxon>
        <taxon>Fungi</taxon>
        <taxon>Fungi incertae sedis</taxon>
        <taxon>Blastocladiomycota</taxon>
        <taxon>Blastocladiomycetes</taxon>
        <taxon>Blastocladiales</taxon>
        <taxon>Blastocladiaceae</taxon>
        <taxon>Allomyces</taxon>
    </lineage>
</organism>
<name>A0A0L0S7J6_ALLM3</name>
<feature type="region of interest" description="Disordered" evidence="6">
    <location>
        <begin position="1"/>
        <end position="32"/>
    </location>
</feature>
<sequence length="528" mass="55856">MRSLERVARLRQPPRTHHRRQGSWATPRDGEPVDPDALQAAQELSDLASSVVDEISDWATRAGNVSPAIDVHVGAFFRHFAPLVPALADEHAFRRALRLRRVPAYLMAALCAVTSLPLIAAPEPPPETDAGSVGAVRSVGRGNKRAPPTDLHAEVLHHQRSGRGGVGDSLAERAHAMIVPRLAAAAPAGVAECITLELLSLYYYLRAHMAAGYMCKSMSVAALAALVEAGAIRQHRQRHAVDDAVHDDDDGGNDESDDDMDLVVLSGVSHQETLARLFWGGFVTDRLGAVLNAGAPVCKSPLLAVDAFDRVPPLPTFRGPALGALCPNTVFAAYVRAVALLCRAECWMRDEMRRQQRAAAAGAPRRASVGASPPPPVPSASTCLVGMRVDIGGDTLAGLHAELRAFRAGLPGAQMIDTPDPDKVARIAARAEQVARETARAAAAVGAEPADEAMAVQAAEAAAQAVIFHWLMANWIFHNACLYLEPCPRGTGGGLFGSWSVLAPARTAPPVSCVLRVAAEFALVLVAA</sequence>
<comment type="subcellular location">
    <subcellularLocation>
        <location evidence="1">Nucleus</location>
    </subcellularLocation>
</comment>
<dbReference type="GO" id="GO:0046872">
    <property type="term" value="F:metal ion binding"/>
    <property type="evidence" value="ECO:0007669"/>
    <property type="project" value="UniProtKB-KW"/>
</dbReference>
<evidence type="ECO:0008006" key="9">
    <source>
        <dbReference type="Google" id="ProtNLM"/>
    </source>
</evidence>
<evidence type="ECO:0000256" key="3">
    <source>
        <dbReference type="ARBA" id="ARBA00023015"/>
    </source>
</evidence>
<dbReference type="VEuPathDB" id="FungiDB:AMAG_03986"/>
<evidence type="ECO:0000256" key="4">
    <source>
        <dbReference type="ARBA" id="ARBA00023163"/>
    </source>
</evidence>
<keyword evidence="8" id="KW-1185">Reference proteome</keyword>
<keyword evidence="5" id="KW-0539">Nucleus</keyword>
<evidence type="ECO:0000313" key="8">
    <source>
        <dbReference type="Proteomes" id="UP000054350"/>
    </source>
</evidence>
<dbReference type="EMBL" id="GG745333">
    <property type="protein sequence ID" value="KNE58411.1"/>
    <property type="molecule type" value="Genomic_DNA"/>
</dbReference>
<evidence type="ECO:0000313" key="7">
    <source>
        <dbReference type="EMBL" id="KNE58411.1"/>
    </source>
</evidence>
<dbReference type="InterPro" id="IPR050815">
    <property type="entry name" value="TF_fung"/>
</dbReference>